<dbReference type="Proteomes" id="UP001143910">
    <property type="component" value="Unassembled WGS sequence"/>
</dbReference>
<comment type="caution">
    <text evidence="1">The sequence shown here is derived from an EMBL/GenBank/DDBJ whole genome shotgun (WGS) entry which is preliminary data.</text>
</comment>
<organism evidence="1 2">
    <name type="scientific">Zarea fungicola</name>
    <dbReference type="NCBI Taxonomy" id="93591"/>
    <lineage>
        <taxon>Eukaryota</taxon>
        <taxon>Fungi</taxon>
        <taxon>Dikarya</taxon>
        <taxon>Ascomycota</taxon>
        <taxon>Pezizomycotina</taxon>
        <taxon>Sordariomycetes</taxon>
        <taxon>Hypocreomycetidae</taxon>
        <taxon>Hypocreales</taxon>
        <taxon>Cordycipitaceae</taxon>
        <taxon>Zarea</taxon>
    </lineage>
</organism>
<protein>
    <submittedName>
        <fullName evidence="1">Uncharacterized protein</fullName>
    </submittedName>
</protein>
<reference evidence="1" key="1">
    <citation type="submission" date="2022-08" db="EMBL/GenBank/DDBJ databases">
        <title>Genome Sequence of Lecanicillium fungicola.</title>
        <authorList>
            <person name="Buettner E."/>
        </authorList>
    </citation>
    <scope>NUCLEOTIDE SEQUENCE</scope>
    <source>
        <strain evidence="1">Babe33</strain>
    </source>
</reference>
<proteinExistence type="predicted"/>
<dbReference type="EMBL" id="JANJQO010000183">
    <property type="protein sequence ID" value="KAJ2980644.1"/>
    <property type="molecule type" value="Genomic_DNA"/>
</dbReference>
<sequence length="393" mass="43732">MKFQDTLLLAASHAAFVQAGSRAWEASLSAHAANDSQTLFPRAAHSLSDTGFYGSNSSARAGYLGKRWIGNPNEPTKDFVYKLWDKANIPACFEDKSHQVKGASKTTEEILSDDLTAAKKLWEAVGVVNKDGYFNFEFKDKDWCKSARRNDYLLISYAGEGVRKMATSPGQAIRTSEEPRPNEAGSSMVLSNLLTMGMKNVVSNYAHEMGHAWGLFHEHQNPTFWSADYSSVSRDKVFFGEGNWNCANLLDYEDAVARVEANTQIEAWERAKHKEQLCTKRSIALDYDFSGHDYLPIEHATWDTGRKTPDYSSIMMYPSDCGAKPGTKILLQEKGGKDIDPVFKPTKEDAKGLKTLYNAPKTGFKKLLGAVGSAVKDTFDKDRKKDPDSTCKK</sequence>
<keyword evidence="2" id="KW-1185">Reference proteome</keyword>
<gene>
    <name evidence="1" type="ORF">NQ176_g2514</name>
</gene>
<evidence type="ECO:0000313" key="2">
    <source>
        <dbReference type="Proteomes" id="UP001143910"/>
    </source>
</evidence>
<name>A0ACC1NP05_9HYPO</name>
<accession>A0ACC1NP05</accession>
<evidence type="ECO:0000313" key="1">
    <source>
        <dbReference type="EMBL" id="KAJ2980644.1"/>
    </source>
</evidence>